<keyword evidence="2" id="KW-1185">Reference proteome</keyword>
<gene>
    <name evidence="1" type="ORF">ATL17_0927</name>
</gene>
<accession>A0A4R6VTZ0</accession>
<name>A0A4R6VTZ0_9HYPH</name>
<evidence type="ECO:0000313" key="1">
    <source>
        <dbReference type="EMBL" id="TDQ66921.1"/>
    </source>
</evidence>
<dbReference type="AlphaFoldDB" id="A0A4R6VTZ0"/>
<proteinExistence type="predicted"/>
<evidence type="ECO:0000313" key="2">
    <source>
        <dbReference type="Proteomes" id="UP000295391"/>
    </source>
</evidence>
<sequence length="50" mass="5216">MDCKIKSCNDGGGVCAGVPWLYPRCSPALDAGPIFILRALLLAPDQVRGG</sequence>
<dbReference type="EMBL" id="SNYR01000001">
    <property type="protein sequence ID" value="TDQ66921.1"/>
    <property type="molecule type" value="Genomic_DNA"/>
</dbReference>
<comment type="caution">
    <text evidence="1">The sequence shown here is derived from an EMBL/GenBank/DDBJ whole genome shotgun (WGS) entry which is preliminary data.</text>
</comment>
<reference evidence="1 2" key="1">
    <citation type="submission" date="2019-03" db="EMBL/GenBank/DDBJ databases">
        <title>Genomic Encyclopedia of Type Strains, Phase III (KMG-III): the genomes of soil and plant-associated and newly described type strains.</title>
        <authorList>
            <person name="Whitman W."/>
        </authorList>
    </citation>
    <scope>NUCLEOTIDE SEQUENCE [LARGE SCALE GENOMIC DNA]</scope>
    <source>
        <strain evidence="1 2">CGMCC 1.7002</strain>
    </source>
</reference>
<organism evidence="1 2">
    <name type="scientific">Maritalea mobilis</name>
    <dbReference type="NCBI Taxonomy" id="483324"/>
    <lineage>
        <taxon>Bacteria</taxon>
        <taxon>Pseudomonadati</taxon>
        <taxon>Pseudomonadota</taxon>
        <taxon>Alphaproteobacteria</taxon>
        <taxon>Hyphomicrobiales</taxon>
        <taxon>Devosiaceae</taxon>
        <taxon>Maritalea</taxon>
    </lineage>
</organism>
<protein>
    <submittedName>
        <fullName evidence="1">Uncharacterized protein</fullName>
    </submittedName>
</protein>
<dbReference type="Proteomes" id="UP000295391">
    <property type="component" value="Unassembled WGS sequence"/>
</dbReference>